<dbReference type="AlphaFoldDB" id="A0A7V2ZIX9"/>
<proteinExistence type="inferred from homology"/>
<sequence length="105" mass="11416">MLETIIAMAPQNGGGGSANLISTLIMFGAIFLIFYFMIIRPQQKRAKEREKMLNALEKGDKVVTSGGIHGTIAGLDEKTVLLQIADNVKIKVDRSAINIVEKKTA</sequence>
<dbReference type="InterPro" id="IPR003849">
    <property type="entry name" value="Preprotein_translocase_YajC"/>
</dbReference>
<dbReference type="PANTHER" id="PTHR33909">
    <property type="entry name" value="SEC TRANSLOCON ACCESSORY COMPLEX SUBUNIT YAJC"/>
    <property type="match status" value="1"/>
</dbReference>
<keyword evidence="9" id="KW-0811">Translocation</keyword>
<evidence type="ECO:0000256" key="2">
    <source>
        <dbReference type="ARBA" id="ARBA00006742"/>
    </source>
</evidence>
<dbReference type="PRINTS" id="PR01853">
    <property type="entry name" value="YAJCTRNLCASE"/>
</dbReference>
<comment type="caution">
    <text evidence="12">The sequence shown here is derived from an EMBL/GenBank/DDBJ whole genome shotgun (WGS) entry which is preliminary data.</text>
</comment>
<keyword evidence="4" id="KW-0813">Transport</keyword>
<dbReference type="RefSeq" id="WP_304146562.1">
    <property type="nucleotide sequence ID" value="NZ_JAOAIE010000089.1"/>
</dbReference>
<evidence type="ECO:0000256" key="7">
    <source>
        <dbReference type="ARBA" id="ARBA00022927"/>
    </source>
</evidence>
<keyword evidence="7" id="KW-0653">Protein transport</keyword>
<keyword evidence="6 11" id="KW-0812">Transmembrane</keyword>
<dbReference type="PANTHER" id="PTHR33909:SF1">
    <property type="entry name" value="SEC TRANSLOCON ACCESSORY COMPLEX SUBUNIT YAJC"/>
    <property type="match status" value="1"/>
</dbReference>
<organism evidence="12">
    <name type="scientific">Ignavibacterium album</name>
    <dbReference type="NCBI Taxonomy" id="591197"/>
    <lineage>
        <taxon>Bacteria</taxon>
        <taxon>Pseudomonadati</taxon>
        <taxon>Ignavibacteriota</taxon>
        <taxon>Ignavibacteria</taxon>
        <taxon>Ignavibacteriales</taxon>
        <taxon>Ignavibacteriaceae</taxon>
        <taxon>Ignavibacterium</taxon>
    </lineage>
</organism>
<gene>
    <name evidence="12" type="primary">yajC</name>
    <name evidence="12" type="ORF">ENS31_04735</name>
</gene>
<protein>
    <recommendedName>
        <fullName evidence="3">Sec translocon accessory complex subunit YajC</fullName>
    </recommendedName>
</protein>
<feature type="transmembrane region" description="Helical" evidence="11">
    <location>
        <begin position="20"/>
        <end position="39"/>
    </location>
</feature>
<dbReference type="NCBIfam" id="TIGR00739">
    <property type="entry name" value="yajC"/>
    <property type="match status" value="1"/>
</dbReference>
<reference evidence="12" key="1">
    <citation type="journal article" date="2020" name="mSystems">
        <title>Genome- and Community-Level Interaction Insights into Carbon Utilization and Element Cycling Functions of Hydrothermarchaeota in Hydrothermal Sediment.</title>
        <authorList>
            <person name="Zhou Z."/>
            <person name="Liu Y."/>
            <person name="Xu W."/>
            <person name="Pan J."/>
            <person name="Luo Z.H."/>
            <person name="Li M."/>
        </authorList>
    </citation>
    <scope>NUCLEOTIDE SEQUENCE [LARGE SCALE GENOMIC DNA]</scope>
    <source>
        <strain evidence="12">SpSt-479</strain>
    </source>
</reference>
<dbReference type="GO" id="GO:0005886">
    <property type="term" value="C:plasma membrane"/>
    <property type="evidence" value="ECO:0007669"/>
    <property type="project" value="UniProtKB-SubCell"/>
</dbReference>
<evidence type="ECO:0000256" key="5">
    <source>
        <dbReference type="ARBA" id="ARBA00022475"/>
    </source>
</evidence>
<keyword evidence="8 11" id="KW-1133">Transmembrane helix</keyword>
<keyword evidence="10 11" id="KW-0472">Membrane</keyword>
<keyword evidence="5" id="KW-1003">Cell membrane</keyword>
<evidence type="ECO:0000256" key="11">
    <source>
        <dbReference type="SAM" id="Phobius"/>
    </source>
</evidence>
<accession>A0A7V2ZIX9</accession>
<evidence type="ECO:0000256" key="8">
    <source>
        <dbReference type="ARBA" id="ARBA00022989"/>
    </source>
</evidence>
<evidence type="ECO:0000256" key="1">
    <source>
        <dbReference type="ARBA" id="ARBA00004162"/>
    </source>
</evidence>
<dbReference type="Pfam" id="PF02699">
    <property type="entry name" value="YajC"/>
    <property type="match status" value="1"/>
</dbReference>
<evidence type="ECO:0000313" key="12">
    <source>
        <dbReference type="EMBL" id="HFI90824.1"/>
    </source>
</evidence>
<comment type="subcellular location">
    <subcellularLocation>
        <location evidence="1">Cell membrane</location>
        <topology evidence="1">Single-pass membrane protein</topology>
    </subcellularLocation>
</comment>
<dbReference type="GO" id="GO:0015031">
    <property type="term" value="P:protein transport"/>
    <property type="evidence" value="ECO:0007669"/>
    <property type="project" value="UniProtKB-KW"/>
</dbReference>
<name>A0A7V2ZIX9_9BACT</name>
<dbReference type="EMBL" id="DSUJ01000008">
    <property type="protein sequence ID" value="HFI90824.1"/>
    <property type="molecule type" value="Genomic_DNA"/>
</dbReference>
<evidence type="ECO:0000256" key="3">
    <source>
        <dbReference type="ARBA" id="ARBA00014962"/>
    </source>
</evidence>
<evidence type="ECO:0000256" key="10">
    <source>
        <dbReference type="ARBA" id="ARBA00023136"/>
    </source>
</evidence>
<dbReference type="SMART" id="SM01323">
    <property type="entry name" value="YajC"/>
    <property type="match status" value="1"/>
</dbReference>
<comment type="similarity">
    <text evidence="2">Belongs to the YajC family.</text>
</comment>
<evidence type="ECO:0000256" key="4">
    <source>
        <dbReference type="ARBA" id="ARBA00022448"/>
    </source>
</evidence>
<evidence type="ECO:0000256" key="6">
    <source>
        <dbReference type="ARBA" id="ARBA00022692"/>
    </source>
</evidence>
<evidence type="ECO:0000256" key="9">
    <source>
        <dbReference type="ARBA" id="ARBA00023010"/>
    </source>
</evidence>